<reference evidence="3 4" key="1">
    <citation type="submission" date="2022-05" db="EMBL/GenBank/DDBJ databases">
        <title>A multi-omics perspective on studying reproductive biology in Daphnia sinensis.</title>
        <authorList>
            <person name="Jia J."/>
        </authorList>
    </citation>
    <scope>NUCLEOTIDE SEQUENCE [LARGE SCALE GENOMIC DNA]</scope>
    <source>
        <strain evidence="3 4">WSL</strain>
    </source>
</reference>
<keyword evidence="2" id="KW-0812">Transmembrane</keyword>
<sequence>MDRRERERERSRQSSSNDRVDLDSRTPLAWQHRDFNYQHSGGSSNNQSNFHERYPEGVPSSSSDRFSHPSLGSRSARSAAMEDGRGQRQSESGQQTGKRMHASVPAARGGGKKASTSSSTGTSNHTGITPPAEGAGGVRPGNRNSSARPSRSSQETTTGSSSETETDAERMQTSRPGTSGTLRSIQSMPLLTPLQQHHMQQQQAIYNPVMASGGIYGVVGMHPGMMAHSAQMQAVAAAAAASGNPTWNGEPCPVHGSGIHPAHHQMQIGHYQAPHGTLAAYQPLYSSMSMKRAASIHEMAMATPLPAIMPPPPPPGPIYGTLPHPGAGPHQFVMQPPEQPTHFVMMTAPSSMIHGPPASSLGGRRTRHGQVRSSGPGSLPPMPTASQMATMQRQGRQLVVNGKNGQPEPLPVRHDAPPLPPKIPPSDVASKTASRTSTAKPFSYNACCKGNVVVLWVILGIIGLGVVLAIVFYYAFQ</sequence>
<dbReference type="Proteomes" id="UP000820818">
    <property type="component" value="Linkage Group LG5"/>
</dbReference>
<feature type="compositionally biased region" description="Polar residues" evidence="1">
    <location>
        <begin position="173"/>
        <end position="183"/>
    </location>
</feature>
<proteinExistence type="predicted"/>
<evidence type="ECO:0000256" key="1">
    <source>
        <dbReference type="SAM" id="MobiDB-lite"/>
    </source>
</evidence>
<keyword evidence="2" id="KW-0472">Membrane</keyword>
<organism evidence="3 4">
    <name type="scientific">Daphnia sinensis</name>
    <dbReference type="NCBI Taxonomy" id="1820382"/>
    <lineage>
        <taxon>Eukaryota</taxon>
        <taxon>Metazoa</taxon>
        <taxon>Ecdysozoa</taxon>
        <taxon>Arthropoda</taxon>
        <taxon>Crustacea</taxon>
        <taxon>Branchiopoda</taxon>
        <taxon>Diplostraca</taxon>
        <taxon>Cladocera</taxon>
        <taxon>Anomopoda</taxon>
        <taxon>Daphniidae</taxon>
        <taxon>Daphnia</taxon>
        <taxon>Daphnia similis group</taxon>
    </lineage>
</organism>
<feature type="region of interest" description="Disordered" evidence="1">
    <location>
        <begin position="354"/>
        <end position="385"/>
    </location>
</feature>
<feature type="region of interest" description="Disordered" evidence="1">
    <location>
        <begin position="1"/>
        <end position="183"/>
    </location>
</feature>
<feature type="compositionally biased region" description="Low complexity" evidence="1">
    <location>
        <begin position="60"/>
        <end position="70"/>
    </location>
</feature>
<evidence type="ECO:0000313" key="4">
    <source>
        <dbReference type="Proteomes" id="UP000820818"/>
    </source>
</evidence>
<evidence type="ECO:0000313" key="3">
    <source>
        <dbReference type="EMBL" id="KAI9558843.1"/>
    </source>
</evidence>
<dbReference type="EMBL" id="WJBH02000005">
    <property type="protein sequence ID" value="KAI9558843.1"/>
    <property type="molecule type" value="Genomic_DNA"/>
</dbReference>
<accession>A0AAD5LJG9</accession>
<gene>
    <name evidence="3" type="ORF">GHT06_015632</name>
</gene>
<comment type="caution">
    <text evidence="3">The sequence shown here is derived from an EMBL/GenBank/DDBJ whole genome shotgun (WGS) entry which is preliminary data.</text>
</comment>
<protein>
    <submittedName>
        <fullName evidence="3">Uncharacterized protein</fullName>
    </submittedName>
</protein>
<feature type="region of interest" description="Disordered" evidence="1">
    <location>
        <begin position="401"/>
        <end position="434"/>
    </location>
</feature>
<keyword evidence="4" id="KW-1185">Reference proteome</keyword>
<keyword evidence="2" id="KW-1133">Transmembrane helix</keyword>
<feature type="compositionally biased region" description="Low complexity" evidence="1">
    <location>
        <begin position="113"/>
        <end position="129"/>
    </location>
</feature>
<feature type="compositionally biased region" description="Low complexity" evidence="1">
    <location>
        <begin position="37"/>
        <end position="49"/>
    </location>
</feature>
<feature type="compositionally biased region" description="Low complexity" evidence="1">
    <location>
        <begin position="140"/>
        <end position="163"/>
    </location>
</feature>
<evidence type="ECO:0000256" key="2">
    <source>
        <dbReference type="SAM" id="Phobius"/>
    </source>
</evidence>
<dbReference type="AlphaFoldDB" id="A0AAD5LJG9"/>
<feature type="compositionally biased region" description="Basic and acidic residues" evidence="1">
    <location>
        <begin position="1"/>
        <end position="24"/>
    </location>
</feature>
<name>A0AAD5LJG9_9CRUS</name>
<feature type="transmembrane region" description="Helical" evidence="2">
    <location>
        <begin position="453"/>
        <end position="476"/>
    </location>
</feature>